<dbReference type="GO" id="GO:0006790">
    <property type="term" value="P:sulfur compound metabolic process"/>
    <property type="evidence" value="ECO:0007669"/>
    <property type="project" value="TreeGrafter"/>
</dbReference>
<evidence type="ECO:0008006" key="5">
    <source>
        <dbReference type="Google" id="ProtNLM"/>
    </source>
</evidence>
<feature type="transmembrane region" description="Helical" evidence="2">
    <location>
        <begin position="12"/>
        <end position="32"/>
    </location>
</feature>
<feature type="region of interest" description="Disordered" evidence="1">
    <location>
        <begin position="239"/>
        <end position="265"/>
    </location>
</feature>
<feature type="region of interest" description="Disordered" evidence="1">
    <location>
        <begin position="303"/>
        <end position="331"/>
    </location>
</feature>
<keyword evidence="4" id="KW-1185">Reference proteome</keyword>
<dbReference type="InterPro" id="IPR027417">
    <property type="entry name" value="P-loop_NTPase"/>
</dbReference>
<dbReference type="Proteomes" id="UP001283361">
    <property type="component" value="Unassembled WGS sequence"/>
</dbReference>
<name>A0AAE1D120_9GAST</name>
<dbReference type="InterPro" id="IPR051135">
    <property type="entry name" value="Gal/GlcNAc/GalNAc_ST"/>
</dbReference>
<proteinExistence type="predicted"/>
<dbReference type="GO" id="GO:0001517">
    <property type="term" value="F:N-acetylglucosamine 6-O-sulfotransferase activity"/>
    <property type="evidence" value="ECO:0007669"/>
    <property type="project" value="TreeGrafter"/>
</dbReference>
<dbReference type="GO" id="GO:0006044">
    <property type="term" value="P:N-acetylglucosamine metabolic process"/>
    <property type="evidence" value="ECO:0007669"/>
    <property type="project" value="TreeGrafter"/>
</dbReference>
<keyword evidence="2" id="KW-1133">Transmembrane helix</keyword>
<dbReference type="AlphaFoldDB" id="A0AAE1D120"/>
<dbReference type="EMBL" id="JAWDGP010005875">
    <property type="protein sequence ID" value="KAK3750500.1"/>
    <property type="molecule type" value="Genomic_DNA"/>
</dbReference>
<gene>
    <name evidence="3" type="ORF">RRG08_053870</name>
</gene>
<evidence type="ECO:0000313" key="4">
    <source>
        <dbReference type="Proteomes" id="UP001283361"/>
    </source>
</evidence>
<dbReference type="PANTHER" id="PTHR10704:SF44">
    <property type="entry name" value="LD35051P-RELATED"/>
    <property type="match status" value="1"/>
</dbReference>
<dbReference type="SUPFAM" id="SSF52540">
    <property type="entry name" value="P-loop containing nucleoside triphosphate hydrolases"/>
    <property type="match status" value="1"/>
</dbReference>
<protein>
    <recommendedName>
        <fullName evidence="5">Sulfotransferase</fullName>
    </recommendedName>
</protein>
<comment type="caution">
    <text evidence="3">The sequence shown here is derived from an EMBL/GenBank/DDBJ whole genome shotgun (WGS) entry which is preliminary data.</text>
</comment>
<evidence type="ECO:0000256" key="1">
    <source>
        <dbReference type="SAM" id="MobiDB-lite"/>
    </source>
</evidence>
<dbReference type="Gene3D" id="3.40.50.300">
    <property type="entry name" value="P-loop containing nucleotide triphosphate hydrolases"/>
    <property type="match status" value="1"/>
</dbReference>
<evidence type="ECO:0000313" key="3">
    <source>
        <dbReference type="EMBL" id="KAK3750500.1"/>
    </source>
</evidence>
<evidence type="ECO:0000256" key="2">
    <source>
        <dbReference type="SAM" id="Phobius"/>
    </source>
</evidence>
<keyword evidence="2" id="KW-0812">Transmembrane</keyword>
<sequence length="392" mass="45831">MTIQLRDYWRTLLCTVMFTFLSILVIVLNTSGKTQQGKVKRSLYQYIYEQLTWRISLEELLSLSCLCTFDSQTYKSLINKHLRLSNSTKEFASCFREEEIGMNHLDCYFRFLQECKNHGMTFVKTIRFPVRWAEDLMVRYPNLKLIYLVRDPRATLYSQAKVFQSFDLSRDATNVSSLHCQWLDKDLKHLRQLRYEFPGRVKVVRYEHGATNPAGYAVEIYDFLDLPVTQELMNFVTSLTSPNSDDARDAQSRSRNGKKSLMKRITNRETERFKLDIKNKSVRKKRNNLSTFVRLNASSNFREDRMEKGSSTGGRLKRKIAEPDPYSTHRDNPVRAMEHWRYEIGIKVARVIDSHCGHLYQQLGYKVASSQRDLENTAEISLVGLPRVVGII</sequence>
<dbReference type="PANTHER" id="PTHR10704">
    <property type="entry name" value="CARBOHYDRATE SULFOTRANSFERASE"/>
    <property type="match status" value="1"/>
</dbReference>
<organism evidence="3 4">
    <name type="scientific">Elysia crispata</name>
    <name type="common">lettuce slug</name>
    <dbReference type="NCBI Taxonomy" id="231223"/>
    <lineage>
        <taxon>Eukaryota</taxon>
        <taxon>Metazoa</taxon>
        <taxon>Spiralia</taxon>
        <taxon>Lophotrochozoa</taxon>
        <taxon>Mollusca</taxon>
        <taxon>Gastropoda</taxon>
        <taxon>Heterobranchia</taxon>
        <taxon>Euthyneura</taxon>
        <taxon>Panpulmonata</taxon>
        <taxon>Sacoglossa</taxon>
        <taxon>Placobranchoidea</taxon>
        <taxon>Plakobranchidae</taxon>
        <taxon>Elysia</taxon>
    </lineage>
</organism>
<accession>A0AAE1D120</accession>
<dbReference type="Pfam" id="PF13469">
    <property type="entry name" value="Sulfotransfer_3"/>
    <property type="match status" value="1"/>
</dbReference>
<feature type="compositionally biased region" description="Basic and acidic residues" evidence="1">
    <location>
        <begin position="319"/>
        <end position="331"/>
    </location>
</feature>
<reference evidence="3" key="1">
    <citation type="journal article" date="2023" name="G3 (Bethesda)">
        <title>A reference genome for the long-term kleptoplast-retaining sea slug Elysia crispata morphotype clarki.</title>
        <authorList>
            <person name="Eastman K.E."/>
            <person name="Pendleton A.L."/>
            <person name="Shaikh M.A."/>
            <person name="Suttiyut T."/>
            <person name="Ogas R."/>
            <person name="Tomko P."/>
            <person name="Gavelis G."/>
            <person name="Widhalm J.R."/>
            <person name="Wisecaver J.H."/>
        </authorList>
    </citation>
    <scope>NUCLEOTIDE SEQUENCE</scope>
    <source>
        <strain evidence="3">ECLA1</strain>
    </source>
</reference>
<keyword evidence="2" id="KW-0472">Membrane</keyword>